<protein>
    <submittedName>
        <fullName evidence="1">Uncharacterized protein</fullName>
    </submittedName>
</protein>
<name>A0A8S9RW00_BRACR</name>
<dbReference type="AlphaFoldDB" id="A0A8S9RW00"/>
<comment type="caution">
    <text evidence="1">The sequence shown here is derived from an EMBL/GenBank/DDBJ whole genome shotgun (WGS) entry which is preliminary data.</text>
</comment>
<dbReference type="EMBL" id="QGKX02000088">
    <property type="protein sequence ID" value="KAF3584548.1"/>
    <property type="molecule type" value="Genomic_DNA"/>
</dbReference>
<proteinExistence type="predicted"/>
<evidence type="ECO:0000313" key="2">
    <source>
        <dbReference type="Proteomes" id="UP000712600"/>
    </source>
</evidence>
<dbReference type="Proteomes" id="UP000712600">
    <property type="component" value="Unassembled WGS sequence"/>
</dbReference>
<reference evidence="1" key="1">
    <citation type="submission" date="2019-12" db="EMBL/GenBank/DDBJ databases">
        <title>Genome sequencing and annotation of Brassica cretica.</title>
        <authorList>
            <person name="Studholme D.J."/>
            <person name="Sarris P."/>
        </authorList>
    </citation>
    <scope>NUCLEOTIDE SEQUENCE</scope>
    <source>
        <strain evidence="1">PFS-109/04</strain>
        <tissue evidence="1">Leaf</tissue>
    </source>
</reference>
<accession>A0A8S9RW00</accession>
<gene>
    <name evidence="1" type="ORF">F2Q69_00030005</name>
</gene>
<organism evidence="1 2">
    <name type="scientific">Brassica cretica</name>
    <name type="common">Mustard</name>
    <dbReference type="NCBI Taxonomy" id="69181"/>
    <lineage>
        <taxon>Eukaryota</taxon>
        <taxon>Viridiplantae</taxon>
        <taxon>Streptophyta</taxon>
        <taxon>Embryophyta</taxon>
        <taxon>Tracheophyta</taxon>
        <taxon>Spermatophyta</taxon>
        <taxon>Magnoliopsida</taxon>
        <taxon>eudicotyledons</taxon>
        <taxon>Gunneridae</taxon>
        <taxon>Pentapetalae</taxon>
        <taxon>rosids</taxon>
        <taxon>malvids</taxon>
        <taxon>Brassicales</taxon>
        <taxon>Brassicaceae</taxon>
        <taxon>Brassiceae</taxon>
        <taxon>Brassica</taxon>
    </lineage>
</organism>
<sequence length="65" mass="7136">MEGSPYRNISISRRKGAVPWTGPGMFPSGDPEAGVLSGVWRNSIPEYFCPTVCLLFLDFVTELGE</sequence>
<evidence type="ECO:0000313" key="1">
    <source>
        <dbReference type="EMBL" id="KAF3584548.1"/>
    </source>
</evidence>